<gene>
    <name evidence="2" type="ORF">AQS70_22780</name>
</gene>
<dbReference type="EMBL" id="LLWH01000131">
    <property type="protein sequence ID" value="KQB53941.1"/>
    <property type="molecule type" value="Genomic_DNA"/>
</dbReference>
<keyword evidence="3" id="KW-1185">Reference proteome</keyword>
<keyword evidence="1" id="KW-0472">Membrane</keyword>
<dbReference type="Proteomes" id="UP000050342">
    <property type="component" value="Unassembled WGS sequence"/>
</dbReference>
<sequence length="71" mass="7409">MVAAALGLGQYFGDQVVAGVVLVILAQQGQFFAGGVVVVQGLLCEAAVALPIIVSKILIFIGWPRIELKTQ</sequence>
<organism evidence="2 3">
    <name type="scientific">Pseudomonas endophytica</name>
    <dbReference type="NCBI Taxonomy" id="1563157"/>
    <lineage>
        <taxon>Bacteria</taxon>
        <taxon>Pseudomonadati</taxon>
        <taxon>Pseudomonadota</taxon>
        <taxon>Gammaproteobacteria</taxon>
        <taxon>Pseudomonadales</taxon>
        <taxon>Pseudomonadaceae</taxon>
        <taxon>Pseudomonas</taxon>
    </lineage>
</organism>
<proteinExistence type="predicted"/>
<comment type="caution">
    <text evidence="2">The sequence shown here is derived from an EMBL/GenBank/DDBJ whole genome shotgun (WGS) entry which is preliminary data.</text>
</comment>
<feature type="transmembrane region" description="Helical" evidence="1">
    <location>
        <begin position="46"/>
        <end position="66"/>
    </location>
</feature>
<name>A0A0Q0T3H7_9PSED</name>
<dbReference type="AlphaFoldDB" id="A0A0Q0T3H7"/>
<evidence type="ECO:0000256" key="1">
    <source>
        <dbReference type="SAM" id="Phobius"/>
    </source>
</evidence>
<reference evidence="2 3" key="1">
    <citation type="submission" date="2015-10" db="EMBL/GenBank/DDBJ databases">
        <title>Pseudomonas helleri sp. nov. and Pseudomonas weihenstephanensis sp. nov., isolated from raw cows milk.</title>
        <authorList>
            <person name="Von Neubeck M."/>
            <person name="Huptas C."/>
            <person name="Wenning M."/>
            <person name="Scherer S."/>
        </authorList>
    </citation>
    <scope>NUCLEOTIDE SEQUENCE [LARGE SCALE GENOMIC DNA]</scope>
    <source>
        <strain evidence="2 3">BSTT44</strain>
    </source>
</reference>
<evidence type="ECO:0000313" key="3">
    <source>
        <dbReference type="Proteomes" id="UP000050342"/>
    </source>
</evidence>
<evidence type="ECO:0000313" key="2">
    <source>
        <dbReference type="EMBL" id="KQB53941.1"/>
    </source>
</evidence>
<keyword evidence="1" id="KW-0812">Transmembrane</keyword>
<feature type="transmembrane region" description="Helical" evidence="1">
    <location>
        <begin position="16"/>
        <end position="39"/>
    </location>
</feature>
<protein>
    <submittedName>
        <fullName evidence="2">Uncharacterized protein</fullName>
    </submittedName>
</protein>
<accession>A0A0Q0T3H7</accession>
<keyword evidence="1" id="KW-1133">Transmembrane helix</keyword>